<dbReference type="CDD" id="cd14668">
    <property type="entry name" value="mlta_B"/>
    <property type="match status" value="1"/>
</dbReference>
<evidence type="ECO:0000313" key="9">
    <source>
        <dbReference type="Proteomes" id="UP000434582"/>
    </source>
</evidence>
<reference evidence="8 9" key="1">
    <citation type="submission" date="2019-10" db="EMBL/GenBank/DDBJ databases">
        <title>Draft whole-genome sequence of the purple nonsulfur photosynthetic bacterium Roseospira navarrensis DSM 15114.</title>
        <authorList>
            <person name="Kyndt J.A."/>
            <person name="Meyer T.E."/>
        </authorList>
    </citation>
    <scope>NUCLEOTIDE SEQUENCE [LARGE SCALE GENOMIC DNA]</scope>
    <source>
        <strain evidence="8 9">DSM 15114</strain>
    </source>
</reference>
<dbReference type="EC" id="4.2.2.n1" evidence="2"/>
<evidence type="ECO:0000256" key="6">
    <source>
        <dbReference type="SAM" id="MobiDB-lite"/>
    </source>
</evidence>
<dbReference type="GO" id="GO:0071555">
    <property type="term" value="P:cell wall organization"/>
    <property type="evidence" value="ECO:0007669"/>
    <property type="project" value="UniProtKB-KW"/>
</dbReference>
<evidence type="ECO:0000256" key="3">
    <source>
        <dbReference type="ARBA" id="ARBA00023239"/>
    </source>
</evidence>
<protein>
    <recommendedName>
        <fullName evidence="2">peptidoglycan lytic exotransglycosylase</fullName>
        <ecNumber evidence="2">4.2.2.n1</ecNumber>
    </recommendedName>
    <alternativeName>
        <fullName evidence="5">Murein hydrolase A</fullName>
    </alternativeName>
</protein>
<feature type="domain" description="Lytic transglycosylase MltA" evidence="7">
    <location>
        <begin position="258"/>
        <end position="402"/>
    </location>
</feature>
<dbReference type="PANTHER" id="PTHR30124">
    <property type="entry name" value="MEMBRANE-BOUND LYTIC MUREIN TRANSGLYCOSYLASE A"/>
    <property type="match status" value="1"/>
</dbReference>
<dbReference type="Pfam" id="PF06725">
    <property type="entry name" value="3D"/>
    <property type="match status" value="1"/>
</dbReference>
<dbReference type="GO" id="GO:0019867">
    <property type="term" value="C:outer membrane"/>
    <property type="evidence" value="ECO:0007669"/>
    <property type="project" value="InterPro"/>
</dbReference>
<dbReference type="Gene3D" id="2.40.40.10">
    <property type="entry name" value="RlpA-like domain"/>
    <property type="match status" value="1"/>
</dbReference>
<feature type="region of interest" description="Disordered" evidence="6">
    <location>
        <begin position="63"/>
        <end position="85"/>
    </location>
</feature>
<dbReference type="GO" id="GO:0009253">
    <property type="term" value="P:peptidoglycan catabolic process"/>
    <property type="evidence" value="ECO:0007669"/>
    <property type="project" value="TreeGrafter"/>
</dbReference>
<dbReference type="CDD" id="cd14485">
    <property type="entry name" value="mltA_like_LT_A"/>
    <property type="match status" value="1"/>
</dbReference>
<dbReference type="Pfam" id="PF03562">
    <property type="entry name" value="MltA"/>
    <property type="match status" value="1"/>
</dbReference>
<keyword evidence="4" id="KW-0961">Cell wall biogenesis/degradation</keyword>
<dbReference type="GO" id="GO:0009254">
    <property type="term" value="P:peptidoglycan turnover"/>
    <property type="evidence" value="ECO:0007669"/>
    <property type="project" value="InterPro"/>
</dbReference>
<dbReference type="Gene3D" id="2.40.240.50">
    <property type="entry name" value="Barwin-like endoglucanases"/>
    <property type="match status" value="1"/>
</dbReference>
<comment type="caution">
    <text evidence="8">The sequence shown here is derived from an EMBL/GenBank/DDBJ whole genome shotgun (WGS) entry which is preliminary data.</text>
</comment>
<proteinExistence type="predicted"/>
<dbReference type="InterPro" id="IPR036908">
    <property type="entry name" value="RlpA-like_sf"/>
</dbReference>
<evidence type="ECO:0000256" key="2">
    <source>
        <dbReference type="ARBA" id="ARBA00012587"/>
    </source>
</evidence>
<dbReference type="GO" id="GO:0008933">
    <property type="term" value="F:peptidoglycan lytic transglycosylase activity"/>
    <property type="evidence" value="ECO:0007669"/>
    <property type="project" value="TreeGrafter"/>
</dbReference>
<keyword evidence="9" id="KW-1185">Reference proteome</keyword>
<evidence type="ECO:0000256" key="4">
    <source>
        <dbReference type="ARBA" id="ARBA00023316"/>
    </source>
</evidence>
<evidence type="ECO:0000256" key="5">
    <source>
        <dbReference type="ARBA" id="ARBA00030918"/>
    </source>
</evidence>
<dbReference type="InterPro" id="IPR005300">
    <property type="entry name" value="MltA_B"/>
</dbReference>
<keyword evidence="3" id="KW-0456">Lyase</keyword>
<dbReference type="EMBL" id="WIVE01000044">
    <property type="protein sequence ID" value="MQX37490.1"/>
    <property type="molecule type" value="Genomic_DNA"/>
</dbReference>
<dbReference type="RefSeq" id="WP_153345015.1">
    <property type="nucleotide sequence ID" value="NZ_WIVE01000044.1"/>
</dbReference>
<dbReference type="SUPFAM" id="SSF50685">
    <property type="entry name" value="Barwin-like endoglucanases"/>
    <property type="match status" value="1"/>
</dbReference>
<evidence type="ECO:0000313" key="8">
    <source>
        <dbReference type="EMBL" id="MQX37490.1"/>
    </source>
</evidence>
<dbReference type="AlphaFoldDB" id="A0A7X1ZF90"/>
<comment type="catalytic activity">
    <reaction evidence="1">
        <text>Exolytic cleavage of the (1-&gt;4)-beta-glycosidic linkage between N-acetylmuramic acid (MurNAc) and N-acetylglucosamine (GlcNAc) residues in peptidoglycan, from either the reducing or the non-reducing ends of the peptidoglycan chains, with concomitant formation of a 1,6-anhydrobond in the MurNAc residue.</text>
        <dbReference type="EC" id="4.2.2.n1"/>
    </reaction>
</comment>
<dbReference type="Proteomes" id="UP000434582">
    <property type="component" value="Unassembled WGS sequence"/>
</dbReference>
<dbReference type="OrthoDB" id="9783686at2"/>
<dbReference type="SMART" id="SM00925">
    <property type="entry name" value="MltA"/>
    <property type="match status" value="1"/>
</dbReference>
<organism evidence="8 9">
    <name type="scientific">Roseospira navarrensis</name>
    <dbReference type="NCBI Taxonomy" id="140058"/>
    <lineage>
        <taxon>Bacteria</taxon>
        <taxon>Pseudomonadati</taxon>
        <taxon>Pseudomonadota</taxon>
        <taxon>Alphaproteobacteria</taxon>
        <taxon>Rhodospirillales</taxon>
        <taxon>Rhodospirillaceae</taxon>
        <taxon>Roseospira</taxon>
    </lineage>
</organism>
<name>A0A7X1ZF90_9PROT</name>
<sequence length="506" mass="54426">MDWRRVLAPGARVRDALRRSAGAGAHLKALKASVVGGLAQARQAAPGVVTGVVTGARARLSRPASLRPSRLDPDRLKSLSPGALSRPIGRTARRLSRKTRVRSERLLRAWERRPAGLRRRVSVGVGVTVAVGLGAVALSCVPRVPPPPEPRYTPISLQALPGWHTDAVAEARPALERSCDKLTQLPADRPMAIQGHPALVAVTRRVGDWQAACNALATVPRGEPKAFRDYLLRTFEAHAVVSTDRDADGLFTGYYEAHIEAARSRGGAYQIPVHGPPTDLVMESGQGRMRVDGHLAPYHDRAAIEDGAIARVAPVLFWAKDPVDLHILHIQGSGQVTLPDGTRTRIGYAANNGQTFVGIGRLVRERGLADGSSMPAIRAWLRENPAQGQALMRENPRYIFFREIAGDGPIGALGVPLTPLRSLAVDPRFVPLGGLVWLETTDPDGLPLRRLMAAQDVGSAIKGINRGDVFWGSGEAAFEKAGRMASPGRTYLLVPRAETAPDPLMM</sequence>
<gene>
    <name evidence="8" type="ORF">GHC57_13270</name>
</gene>
<dbReference type="GO" id="GO:0004553">
    <property type="term" value="F:hydrolase activity, hydrolyzing O-glycosyl compounds"/>
    <property type="evidence" value="ECO:0007669"/>
    <property type="project" value="InterPro"/>
</dbReference>
<evidence type="ECO:0000256" key="1">
    <source>
        <dbReference type="ARBA" id="ARBA00001420"/>
    </source>
</evidence>
<dbReference type="InterPro" id="IPR010611">
    <property type="entry name" value="3D_dom"/>
</dbReference>
<dbReference type="InterPro" id="IPR026044">
    <property type="entry name" value="MltA"/>
</dbReference>
<dbReference type="PANTHER" id="PTHR30124:SF0">
    <property type="entry name" value="MEMBRANE-BOUND LYTIC MUREIN TRANSGLYCOSYLASE A"/>
    <property type="match status" value="1"/>
</dbReference>
<evidence type="ECO:0000259" key="7">
    <source>
        <dbReference type="SMART" id="SM00925"/>
    </source>
</evidence>
<accession>A0A7X1ZF90</accession>